<feature type="region of interest" description="Disordered" evidence="1">
    <location>
        <begin position="389"/>
        <end position="411"/>
    </location>
</feature>
<feature type="domain" description="Histone deacetylase" evidence="2">
    <location>
        <begin position="25"/>
        <end position="326"/>
    </location>
</feature>
<dbReference type="PANTHER" id="PTHR10625:SF25">
    <property type="entry name" value="HISTONE DEACETYLASE 18-RELATED"/>
    <property type="match status" value="1"/>
</dbReference>
<dbReference type="Gene3D" id="3.10.490.10">
    <property type="entry name" value="Gamma-glutamyl cyclotransferase-like"/>
    <property type="match status" value="1"/>
</dbReference>
<dbReference type="PRINTS" id="PR01270">
    <property type="entry name" value="HDASUPER"/>
</dbReference>
<dbReference type="Gene3D" id="3.40.800.20">
    <property type="entry name" value="Histone deacetylase domain"/>
    <property type="match status" value="1"/>
</dbReference>
<dbReference type="SUPFAM" id="SSF52768">
    <property type="entry name" value="Arginase/deacetylase"/>
    <property type="match status" value="1"/>
</dbReference>
<dbReference type="InterPro" id="IPR023801">
    <property type="entry name" value="His_deacetylse_dom"/>
</dbReference>
<dbReference type="InterPro" id="IPR037138">
    <property type="entry name" value="His_deacetylse_dom_sf"/>
</dbReference>
<protein>
    <recommendedName>
        <fullName evidence="2">Histone deacetylase domain-containing protein</fullName>
    </recommendedName>
</protein>
<proteinExistence type="predicted"/>
<reference evidence="3" key="1">
    <citation type="submission" date="2024-02" db="EMBL/GenBank/DDBJ databases">
        <authorList>
            <consortium name="ELIXIR-Norway"/>
            <consortium name="Elixir Norway"/>
        </authorList>
    </citation>
    <scope>NUCLEOTIDE SEQUENCE</scope>
</reference>
<organism evidence="3 4">
    <name type="scientific">Sphagnum jensenii</name>
    <dbReference type="NCBI Taxonomy" id="128206"/>
    <lineage>
        <taxon>Eukaryota</taxon>
        <taxon>Viridiplantae</taxon>
        <taxon>Streptophyta</taxon>
        <taxon>Embryophyta</taxon>
        <taxon>Bryophyta</taxon>
        <taxon>Sphagnophytina</taxon>
        <taxon>Sphagnopsida</taxon>
        <taxon>Sphagnales</taxon>
        <taxon>Sphagnaceae</taxon>
        <taxon>Sphagnum</taxon>
    </lineage>
</organism>
<evidence type="ECO:0000313" key="3">
    <source>
        <dbReference type="EMBL" id="CAK9279027.1"/>
    </source>
</evidence>
<name>A0ABP0XNB4_9BRYO</name>
<dbReference type="PANTHER" id="PTHR10625">
    <property type="entry name" value="HISTONE DEACETYLASE HDAC1-RELATED"/>
    <property type="match status" value="1"/>
</dbReference>
<dbReference type="InterPro" id="IPR000286">
    <property type="entry name" value="HDACs"/>
</dbReference>
<sequence>MAASGVGLVYDSRMCAHENESDRKHPEQPARITSIYQRLTSAGVVARCVKVEAREATNEELSSVHTQNHVELMKAVSSKSYGKHRRKALASRYDSIFFNNGSSKSALLAAGSVIEVADQVAQGKLKAGAAIVRPPGHHAEADAAMGFCLFNNVAVAAHLLVHKKKELGVQKLLIVDWDIHHGNGTQHMFWSDPQVLYFSVHRFDKGSFYPPGDEGNYDHLGADGGAGYNINVPWPHGQFGDADYLAVWEHVLMPVAHKYNPDMVLISAGFDSAEGDPLGGCRVTPSAYYKMTKQLMEVAEGRVVIALEGGYNLTSTSNSYLACMHALLGDVFPENPTHLSNLLAPTLPLIDRVRNELQQYWSVLSTDQKKTLALKKGVSPLSAYYEEARKGPSQNIEETTKPGSSKEVKGQSMDAIVLTSTTNGVDDDENGYNVATEVAHSSEIVHPSSVGSSKGKTFAASEGIETHYVWYACYGSNMWLPQFMCYIQGGQVEGMVKDCIGCRDPSPPRASLWLTVSNQLFFGCKHSYTWGIGGVAFIDPLPEEDVKTYVHVYKITLEQFKDFFFQENSIMHMENQQFTIDTDLIQSVRNGQPATSHTIFEDRCYGTIIYLGDEDGIPILSFTCSLEDMEKFRSGDLEENIPAAAYEQAVARSLINGMGLSDGEARDYIGNARLSHSTRVT</sequence>
<evidence type="ECO:0000256" key="1">
    <source>
        <dbReference type="SAM" id="MobiDB-lite"/>
    </source>
</evidence>
<evidence type="ECO:0000259" key="2">
    <source>
        <dbReference type="Pfam" id="PF00850"/>
    </source>
</evidence>
<dbReference type="InterPro" id="IPR023696">
    <property type="entry name" value="Ureohydrolase_dom_sf"/>
</dbReference>
<dbReference type="EMBL" id="OZ020104">
    <property type="protein sequence ID" value="CAK9279027.1"/>
    <property type="molecule type" value="Genomic_DNA"/>
</dbReference>
<gene>
    <name evidence="3" type="ORF">CSSPJE1EN1_LOCUS24505</name>
</gene>
<dbReference type="Proteomes" id="UP001497444">
    <property type="component" value="Chromosome 9"/>
</dbReference>
<feature type="compositionally biased region" description="Basic and acidic residues" evidence="1">
    <location>
        <begin position="398"/>
        <end position="409"/>
    </location>
</feature>
<accession>A0ABP0XNB4</accession>
<dbReference type="Pfam" id="PF00850">
    <property type="entry name" value="Hist_deacetyl"/>
    <property type="match status" value="1"/>
</dbReference>
<keyword evidence="4" id="KW-1185">Reference proteome</keyword>
<evidence type="ECO:0000313" key="4">
    <source>
        <dbReference type="Proteomes" id="UP001497444"/>
    </source>
</evidence>